<dbReference type="EMBL" id="JAEKLZ010000218">
    <property type="protein sequence ID" value="MBW8726480.1"/>
    <property type="molecule type" value="Genomic_DNA"/>
</dbReference>
<sequence length="63" mass="7170">MPTRDIGLTGHLDESVLQRLREAARIGFADIEEDRYRDIAPDDLEDFVAEIGRRASASLRTIR</sequence>
<dbReference type="AlphaFoldDB" id="A0A952FNK1"/>
<comment type="caution">
    <text evidence="1">The sequence shown here is derived from an EMBL/GenBank/DDBJ whole genome shotgun (WGS) entry which is preliminary data.</text>
</comment>
<gene>
    <name evidence="1" type="ORF">JF625_15165</name>
</gene>
<evidence type="ECO:0000313" key="2">
    <source>
        <dbReference type="Proteomes" id="UP000700706"/>
    </source>
</evidence>
<organism evidence="1 2">
    <name type="scientific">Inquilinus limosus</name>
    <dbReference type="NCBI Taxonomy" id="171674"/>
    <lineage>
        <taxon>Bacteria</taxon>
        <taxon>Pseudomonadati</taxon>
        <taxon>Pseudomonadota</taxon>
        <taxon>Alphaproteobacteria</taxon>
        <taxon>Rhodospirillales</taxon>
        <taxon>Rhodospirillaceae</taxon>
        <taxon>Inquilinus</taxon>
    </lineage>
</organism>
<name>A0A952FNK1_9PROT</name>
<dbReference type="Proteomes" id="UP000700706">
    <property type="component" value="Unassembled WGS sequence"/>
</dbReference>
<evidence type="ECO:0000313" key="1">
    <source>
        <dbReference type="EMBL" id="MBW8726480.1"/>
    </source>
</evidence>
<accession>A0A952FNK1</accession>
<reference evidence="1" key="1">
    <citation type="submission" date="2020-06" db="EMBL/GenBank/DDBJ databases">
        <title>Stable isotope informed genome-resolved metagenomics uncovers potential trophic interactions in rhizosphere soil.</title>
        <authorList>
            <person name="Starr E.P."/>
            <person name="Shi S."/>
            <person name="Blazewicz S.J."/>
            <person name="Koch B.J."/>
            <person name="Probst A.J."/>
            <person name="Hungate B.A."/>
            <person name="Pett-Ridge J."/>
            <person name="Firestone M.K."/>
            <person name="Banfield J.F."/>
        </authorList>
    </citation>
    <scope>NUCLEOTIDE SEQUENCE</scope>
    <source>
        <strain evidence="1">YM_69_17</strain>
    </source>
</reference>
<proteinExistence type="predicted"/>
<protein>
    <submittedName>
        <fullName evidence="1">Uncharacterized protein</fullName>
    </submittedName>
</protein>